<sequence>MGVGGSGRGSGQRIPPGFWADPEKIAGLGKDKSQIKPTRILRRSQNNSDLNPKKSPPKPQKDPGRISNPSRRKIPTFLGGKFEIFEAFFLLFLQLFLDDTKVKNFVTCFKDVRFLSFFFRHLERNRVGRYQGRFPWVSRCGRERNFLRCSDLPVVFTQLLRGSRGSSLLSYCGGGAELAVPFQPGMLAVLPENGRLYHPAPERVGAVGLVRSALAQELSAGFRFRHGPEMPPTHFWAFPPLDLAIKIPGKSLGSEWGKHQNRREKS</sequence>
<dbReference type="Ensembl" id="ENSSCAT00000005693.1">
    <property type="protein sequence ID" value="ENSSCAP00000004933.1"/>
    <property type="gene ID" value="ENSSCAG00000003982.1"/>
</dbReference>
<reference evidence="3" key="1">
    <citation type="submission" date="2025-08" db="UniProtKB">
        <authorList>
            <consortium name="Ensembl"/>
        </authorList>
    </citation>
    <scope>IDENTIFICATION</scope>
</reference>
<dbReference type="Proteomes" id="UP000694409">
    <property type="component" value="Unassembled WGS sequence"/>
</dbReference>
<keyword evidence="4" id="KW-1185">Reference proteome</keyword>
<evidence type="ECO:0000313" key="3">
    <source>
        <dbReference type="Ensembl" id="ENSSCAP00000004933.1"/>
    </source>
</evidence>
<evidence type="ECO:0000256" key="2">
    <source>
        <dbReference type="SAM" id="MobiDB-lite"/>
    </source>
</evidence>
<dbReference type="Pfam" id="PF14956">
    <property type="entry name" value="DUF4505"/>
    <property type="match status" value="1"/>
</dbReference>
<dbReference type="PANTHER" id="PTHR31449">
    <property type="entry name" value="UPF0598 PROTEIN C8ORF82"/>
    <property type="match status" value="1"/>
</dbReference>
<protein>
    <submittedName>
        <fullName evidence="3">Chromosome 8 open reading frame 82</fullName>
    </submittedName>
</protein>
<name>A0A8C9MKY1_SERCA</name>
<comment type="similarity">
    <text evidence="1">Belongs to the UPF0598 family.</text>
</comment>
<feature type="region of interest" description="Disordered" evidence="2">
    <location>
        <begin position="1"/>
        <end position="72"/>
    </location>
</feature>
<dbReference type="PANTHER" id="PTHR31449:SF3">
    <property type="entry name" value="UPF0598 PROTEIN C8ORF82"/>
    <property type="match status" value="1"/>
</dbReference>
<evidence type="ECO:0000313" key="4">
    <source>
        <dbReference type="Proteomes" id="UP000694409"/>
    </source>
</evidence>
<dbReference type="InterPro" id="IPR028108">
    <property type="entry name" value="DUF4505"/>
</dbReference>
<evidence type="ECO:0000256" key="1">
    <source>
        <dbReference type="ARBA" id="ARBA00006322"/>
    </source>
</evidence>
<dbReference type="AlphaFoldDB" id="A0A8C9MKY1"/>
<feature type="compositionally biased region" description="Basic and acidic residues" evidence="2">
    <location>
        <begin position="21"/>
        <end position="34"/>
    </location>
</feature>
<dbReference type="GeneTree" id="ENSGT00390000011521"/>
<accession>A0A8C9MKY1</accession>
<proteinExistence type="inferred from homology"/>
<gene>
    <name evidence="3" type="primary">C8orf82</name>
</gene>
<reference evidence="3" key="2">
    <citation type="submission" date="2025-09" db="UniProtKB">
        <authorList>
            <consortium name="Ensembl"/>
        </authorList>
    </citation>
    <scope>IDENTIFICATION</scope>
</reference>
<organism evidence="3 4">
    <name type="scientific">Serinus canaria</name>
    <name type="common">Island canary</name>
    <name type="synonym">Fringilla canaria</name>
    <dbReference type="NCBI Taxonomy" id="9135"/>
    <lineage>
        <taxon>Eukaryota</taxon>
        <taxon>Metazoa</taxon>
        <taxon>Chordata</taxon>
        <taxon>Craniata</taxon>
        <taxon>Vertebrata</taxon>
        <taxon>Euteleostomi</taxon>
        <taxon>Archelosauria</taxon>
        <taxon>Archosauria</taxon>
        <taxon>Dinosauria</taxon>
        <taxon>Saurischia</taxon>
        <taxon>Theropoda</taxon>
        <taxon>Coelurosauria</taxon>
        <taxon>Aves</taxon>
        <taxon>Neognathae</taxon>
        <taxon>Neoaves</taxon>
        <taxon>Telluraves</taxon>
        <taxon>Australaves</taxon>
        <taxon>Passeriformes</taxon>
        <taxon>Passeroidea</taxon>
        <taxon>Fringillidae</taxon>
        <taxon>Carduelinae</taxon>
        <taxon>Serinus</taxon>
    </lineage>
</organism>
<feature type="compositionally biased region" description="Gly residues" evidence="2">
    <location>
        <begin position="1"/>
        <end position="10"/>
    </location>
</feature>